<keyword evidence="2" id="KW-1185">Reference proteome</keyword>
<organism evidence="1 2">
    <name type="scientific">Nitrosopumilus piranensis</name>
    <dbReference type="NCBI Taxonomy" id="1582439"/>
    <lineage>
        <taxon>Archaea</taxon>
        <taxon>Nitrososphaerota</taxon>
        <taxon>Nitrososphaeria</taxon>
        <taxon>Nitrosopumilales</taxon>
        <taxon>Nitrosopumilaceae</taxon>
        <taxon>Nitrosopumilus</taxon>
    </lineage>
</organism>
<evidence type="ECO:0008006" key="3">
    <source>
        <dbReference type="Google" id="ProtNLM"/>
    </source>
</evidence>
<dbReference type="STRING" id="1582439.NPIRD3C_0371"/>
<dbReference type="EMBL" id="CP010868">
    <property type="protein sequence ID" value="AJM91587.1"/>
    <property type="molecule type" value="Genomic_DNA"/>
</dbReference>
<protein>
    <recommendedName>
        <fullName evidence="3">HTH iclR-type domain-containing protein</fullName>
    </recommendedName>
</protein>
<sequence length="88" mass="10381">MKSENHFDYCNEILLNIQKFPKSAKEISAETKIPITTVYKMIRLLESHELIMASGILHRYGKRRLFQCNGDFKSAHIKLHRIFQIEFA</sequence>
<dbReference type="SUPFAM" id="SSF46785">
    <property type="entry name" value="Winged helix' DNA-binding domain"/>
    <property type="match status" value="1"/>
</dbReference>
<reference evidence="1 2" key="2">
    <citation type="journal article" date="2016" name="ISME J.">
        <title>Physiological and genomic characterization of two novel marine thaumarchaeal strains indicates niche differentiation.</title>
        <authorList>
            <person name="Bayer B."/>
            <person name="Vojvoda J."/>
            <person name="Offre P."/>
            <person name="Alves R.J."/>
            <person name="Elisabeth N.H."/>
            <person name="Garcia J.A."/>
            <person name="Volland J.M."/>
            <person name="Srivastava A."/>
            <person name="Schleper C."/>
            <person name="Herndl G.J."/>
        </authorList>
    </citation>
    <scope>NUCLEOTIDE SEQUENCE [LARGE SCALE GENOMIC DNA]</scope>
    <source>
        <strain evidence="1 2">D3C</strain>
    </source>
</reference>
<reference evidence="2" key="1">
    <citation type="submission" date="2015-02" db="EMBL/GenBank/DDBJ databases">
        <title>Characterization of two novel Thaumarchaeota isolated from the Northern Adriatic Sea.</title>
        <authorList>
            <person name="Bayer B."/>
            <person name="Vojvoda J."/>
            <person name="Offre P."/>
            <person name="Srivastava A."/>
            <person name="Elisabeth N."/>
            <person name="Garcia J.A.L."/>
            <person name="Schleper C."/>
            <person name="Herndl G.J."/>
        </authorList>
    </citation>
    <scope>NUCLEOTIDE SEQUENCE [LARGE SCALE GENOMIC DNA]</scope>
    <source>
        <strain evidence="2">D3C</strain>
    </source>
</reference>
<proteinExistence type="predicted"/>
<dbReference type="PATRIC" id="fig|1582439.9.peg.373"/>
<evidence type="ECO:0000313" key="2">
    <source>
        <dbReference type="Proteomes" id="UP000032027"/>
    </source>
</evidence>
<name>A0A0C5C8Q9_9ARCH</name>
<accession>A0A0C5C8Q9</accession>
<reference evidence="1 2" key="3">
    <citation type="journal article" date="2019" name="Int. J. Syst. Evol. Microbiol.">
        <title>Nitrosopumilus adriaticus sp. nov. and Nitrosopumilus piranensis sp. nov., two ammonia-oxidizing archaea from the Adriatic Sea and members of the class Nitrososphaeria.</title>
        <authorList>
            <person name="Bayer B."/>
            <person name="Vojvoda J."/>
            <person name="Reinthaler T."/>
            <person name="Reyes C."/>
            <person name="Pinto M."/>
            <person name="Herndl G.J."/>
        </authorList>
    </citation>
    <scope>NUCLEOTIDE SEQUENCE [LARGE SCALE GENOMIC DNA]</scope>
    <source>
        <strain evidence="1 2">D3C</strain>
    </source>
</reference>
<dbReference type="Proteomes" id="UP000032027">
    <property type="component" value="Chromosome"/>
</dbReference>
<dbReference type="HOGENOM" id="CLU_2461622_0_0_2"/>
<dbReference type="AlphaFoldDB" id="A0A0C5C8Q9"/>
<gene>
    <name evidence="1" type="ORF">NPIRD3C_0371</name>
</gene>
<evidence type="ECO:0000313" key="1">
    <source>
        <dbReference type="EMBL" id="AJM91587.1"/>
    </source>
</evidence>
<dbReference type="KEGG" id="nid:NPIRD3C_0371"/>
<dbReference type="InterPro" id="IPR036390">
    <property type="entry name" value="WH_DNA-bd_sf"/>
</dbReference>